<dbReference type="AlphaFoldDB" id="A0A9X4FI83"/>
<dbReference type="Proteomes" id="UP001140973">
    <property type="component" value="Unassembled WGS sequence"/>
</dbReference>
<evidence type="ECO:0000313" key="2">
    <source>
        <dbReference type="Proteomes" id="UP001140973"/>
    </source>
</evidence>
<reference evidence="1" key="1">
    <citation type="submission" date="2022-02" db="EMBL/GenBank/DDBJ databases">
        <title>Emergence and expansion in Europe of a Vibrio aestuarianus clonal complex pathogenic for oysters.</title>
        <authorList>
            <person name="Mesnil A."/>
            <person name="Travers M.-A."/>
        </authorList>
    </citation>
    <scope>NUCLEOTIDE SEQUENCE</scope>
    <source>
        <strain evidence="1">151-ITT-15-cp-1</strain>
    </source>
</reference>
<organism evidence="1 2">
    <name type="scientific">Vibrio aestuarianus</name>
    <dbReference type="NCBI Taxonomy" id="28171"/>
    <lineage>
        <taxon>Bacteria</taxon>
        <taxon>Pseudomonadati</taxon>
        <taxon>Pseudomonadota</taxon>
        <taxon>Gammaproteobacteria</taxon>
        <taxon>Vibrionales</taxon>
        <taxon>Vibrionaceae</taxon>
        <taxon>Vibrio</taxon>
    </lineage>
</organism>
<proteinExistence type="predicted"/>
<evidence type="ECO:0000313" key="1">
    <source>
        <dbReference type="EMBL" id="MDE1359205.1"/>
    </source>
</evidence>
<gene>
    <name evidence="1" type="ORF">L9W73_18220</name>
</gene>
<sequence length="86" mass="9876">MKIFAKECPLCSLCTQAVEIDHGNRLDLSCPTCGRYVVTKSVISNLTHVRREYLKVLLKTAEQKSGYYDISQNAEKELCHMWTHKT</sequence>
<dbReference type="RefSeq" id="WP_274674347.1">
    <property type="nucleotide sequence ID" value="NZ_JAKNAP010000180.1"/>
</dbReference>
<protein>
    <submittedName>
        <fullName evidence="1">Uncharacterized protein</fullName>
    </submittedName>
</protein>
<comment type="caution">
    <text evidence="1">The sequence shown here is derived from an EMBL/GenBank/DDBJ whole genome shotgun (WGS) entry which is preliminary data.</text>
</comment>
<dbReference type="EMBL" id="JAKNAP010000180">
    <property type="protein sequence ID" value="MDE1359205.1"/>
    <property type="molecule type" value="Genomic_DNA"/>
</dbReference>
<name>A0A9X4FI83_9VIBR</name>
<accession>A0A9X4FI83</accession>